<dbReference type="Pfam" id="PF20684">
    <property type="entry name" value="Fung_rhodopsin"/>
    <property type="match status" value="1"/>
</dbReference>
<organism evidence="9 10">
    <name type="scientific">Periconia digitata</name>
    <dbReference type="NCBI Taxonomy" id="1303443"/>
    <lineage>
        <taxon>Eukaryota</taxon>
        <taxon>Fungi</taxon>
        <taxon>Dikarya</taxon>
        <taxon>Ascomycota</taxon>
        <taxon>Pezizomycotina</taxon>
        <taxon>Dothideomycetes</taxon>
        <taxon>Pleosporomycetidae</taxon>
        <taxon>Pleosporales</taxon>
        <taxon>Massarineae</taxon>
        <taxon>Periconiaceae</taxon>
        <taxon>Periconia</taxon>
    </lineage>
</organism>
<accession>A0A9W4XHE5</accession>
<dbReference type="PANTHER" id="PTHR33048:SF47">
    <property type="entry name" value="INTEGRAL MEMBRANE PROTEIN-RELATED"/>
    <property type="match status" value="1"/>
</dbReference>
<dbReference type="PANTHER" id="PTHR33048">
    <property type="entry name" value="PTH11-LIKE INTEGRAL MEMBRANE PROTEIN (AFU_ORTHOLOGUE AFUA_5G11245)"/>
    <property type="match status" value="1"/>
</dbReference>
<evidence type="ECO:0000256" key="4">
    <source>
        <dbReference type="ARBA" id="ARBA00023136"/>
    </source>
</evidence>
<proteinExistence type="inferred from homology"/>
<feature type="region of interest" description="Disordered" evidence="6">
    <location>
        <begin position="390"/>
        <end position="455"/>
    </location>
</feature>
<gene>
    <name evidence="9" type="ORF">PDIGIT_LOCUS1661</name>
</gene>
<evidence type="ECO:0000256" key="5">
    <source>
        <dbReference type="ARBA" id="ARBA00038359"/>
    </source>
</evidence>
<feature type="transmembrane region" description="Helical" evidence="7">
    <location>
        <begin position="201"/>
        <end position="218"/>
    </location>
</feature>
<comment type="caution">
    <text evidence="9">The sequence shown here is derived from an EMBL/GenBank/DDBJ whole genome shotgun (WGS) entry which is preliminary data.</text>
</comment>
<evidence type="ECO:0000256" key="1">
    <source>
        <dbReference type="ARBA" id="ARBA00004141"/>
    </source>
</evidence>
<feature type="domain" description="Rhodopsin" evidence="8">
    <location>
        <begin position="27"/>
        <end position="264"/>
    </location>
</feature>
<evidence type="ECO:0000256" key="7">
    <source>
        <dbReference type="SAM" id="Phobius"/>
    </source>
</evidence>
<feature type="transmembrane region" description="Helical" evidence="7">
    <location>
        <begin position="12"/>
        <end position="31"/>
    </location>
</feature>
<comment type="subcellular location">
    <subcellularLocation>
        <location evidence="1">Membrane</location>
        <topology evidence="1">Multi-pass membrane protein</topology>
    </subcellularLocation>
</comment>
<feature type="transmembrane region" description="Helical" evidence="7">
    <location>
        <begin position="43"/>
        <end position="66"/>
    </location>
</feature>
<dbReference type="GO" id="GO:0016020">
    <property type="term" value="C:membrane"/>
    <property type="evidence" value="ECO:0007669"/>
    <property type="project" value="UniProtKB-SubCell"/>
</dbReference>
<feature type="transmembrane region" description="Helical" evidence="7">
    <location>
        <begin position="122"/>
        <end position="151"/>
    </location>
</feature>
<reference evidence="9" key="1">
    <citation type="submission" date="2023-01" db="EMBL/GenBank/DDBJ databases">
        <authorList>
            <person name="Van Ghelder C."/>
            <person name="Rancurel C."/>
        </authorList>
    </citation>
    <scope>NUCLEOTIDE SEQUENCE</scope>
    <source>
        <strain evidence="9">CNCM I-4278</strain>
    </source>
</reference>
<feature type="transmembrane region" description="Helical" evidence="7">
    <location>
        <begin position="171"/>
        <end position="189"/>
    </location>
</feature>
<comment type="similarity">
    <text evidence="5">Belongs to the SAT4 family.</text>
</comment>
<evidence type="ECO:0000256" key="2">
    <source>
        <dbReference type="ARBA" id="ARBA00022692"/>
    </source>
</evidence>
<evidence type="ECO:0000313" key="9">
    <source>
        <dbReference type="EMBL" id="CAI6269338.1"/>
    </source>
</evidence>
<feature type="region of interest" description="Disordered" evidence="6">
    <location>
        <begin position="274"/>
        <end position="378"/>
    </location>
</feature>
<name>A0A9W4XHE5_9PLEO</name>
<evidence type="ECO:0000256" key="6">
    <source>
        <dbReference type="SAM" id="MobiDB-lite"/>
    </source>
</evidence>
<evidence type="ECO:0000256" key="3">
    <source>
        <dbReference type="ARBA" id="ARBA00022989"/>
    </source>
</evidence>
<protein>
    <recommendedName>
        <fullName evidence="8">Rhodopsin domain-containing protein</fullName>
    </recommendedName>
</protein>
<keyword evidence="10" id="KW-1185">Reference proteome</keyword>
<evidence type="ECO:0000313" key="10">
    <source>
        <dbReference type="Proteomes" id="UP001152607"/>
    </source>
</evidence>
<feature type="compositionally biased region" description="Polar residues" evidence="6">
    <location>
        <begin position="339"/>
        <end position="348"/>
    </location>
</feature>
<feature type="transmembrane region" description="Helical" evidence="7">
    <location>
        <begin position="238"/>
        <end position="257"/>
    </location>
</feature>
<dbReference type="InterPro" id="IPR049326">
    <property type="entry name" value="Rhodopsin_dom_fungi"/>
</dbReference>
<feature type="transmembrane region" description="Helical" evidence="7">
    <location>
        <begin position="86"/>
        <end position="110"/>
    </location>
</feature>
<feature type="compositionally biased region" description="Polar residues" evidence="6">
    <location>
        <begin position="312"/>
        <end position="321"/>
    </location>
</feature>
<feature type="compositionally biased region" description="Low complexity" evidence="6">
    <location>
        <begin position="351"/>
        <end position="363"/>
    </location>
</feature>
<feature type="compositionally biased region" description="Polar residues" evidence="6">
    <location>
        <begin position="446"/>
        <end position="455"/>
    </location>
</feature>
<dbReference type="AlphaFoldDB" id="A0A9W4XHE5"/>
<dbReference type="InterPro" id="IPR052337">
    <property type="entry name" value="SAT4-like"/>
</dbReference>
<dbReference type="OrthoDB" id="444631at2759"/>
<keyword evidence="2 7" id="KW-0812">Transmembrane</keyword>
<feature type="compositionally biased region" description="Low complexity" evidence="6">
    <location>
        <begin position="326"/>
        <end position="338"/>
    </location>
</feature>
<keyword evidence="3 7" id="KW-1133">Transmembrane helix</keyword>
<keyword evidence="4 7" id="KW-0472">Membrane</keyword>
<evidence type="ECO:0000259" key="8">
    <source>
        <dbReference type="Pfam" id="PF20684"/>
    </source>
</evidence>
<feature type="compositionally biased region" description="Polar residues" evidence="6">
    <location>
        <begin position="401"/>
        <end position="428"/>
    </location>
</feature>
<dbReference type="EMBL" id="CAOQHR010000001">
    <property type="protein sequence ID" value="CAI6269338.1"/>
    <property type="molecule type" value="Genomic_DNA"/>
</dbReference>
<sequence>MEPSTGNRMVNTVVLVFTLFAGLVVALRLFTRGLILRKAGLEDVFITLAMVFAIGLAVTVAVQIMNGMGLHVWEITPEALLISQKAFWGSVWIYNLALTLTKLSILVQYLQIFPNPRFRLNCHIAIGIVALWGTWTLFGNMFICTPVAFFWDKTIPGGFCLNQAAVWFTNGSVNIVQDFIILAMPIVMLRSLDIPTKQKKALIIVFAFGLIVCIISIVRLQTLVAISNSDDPTYDNLAAAMLSAIEVNVGIVCACLPSMRPLFSAIMPAYFPNPTTNGRRTYDEERTKHFRTRSETTLAQPPRAASKGGHSRSGSNSSQFRTPPMSAKSFHSSSPGSSRPYTPQSAKYTHSRSGSAHSSRAQSPRPTQLRSPPLDPRNYIERSYHARTISEPVSIRGPHHLNSNVASNNTSRSHSRNGSQPTLDMYNQHSHHHHHPWTAGSGAASPISQTSTASVHHQHMLHPLRLQPAMPGIPKLPRLPEDMAAFDDPFKGGVRSPVGGSSQQPSPRRIVFHKPLPITPYPILIS</sequence>
<dbReference type="Proteomes" id="UP001152607">
    <property type="component" value="Unassembled WGS sequence"/>
</dbReference>